<dbReference type="RefSeq" id="WP_099307920.1">
    <property type="nucleotide sequence ID" value="NZ_PDVP01000015.1"/>
</dbReference>
<evidence type="ECO:0000313" key="3">
    <source>
        <dbReference type="Proteomes" id="UP000221168"/>
    </source>
</evidence>
<reference evidence="2 3" key="1">
    <citation type="submission" date="2017-10" db="EMBL/GenBank/DDBJ databases">
        <title>Sedimentibacterium mangrovi gen. nov., sp. nov., a novel member of family Phyllobacteriacea isolated from mangrove sediment.</title>
        <authorList>
            <person name="Liao H."/>
            <person name="Tian Y."/>
        </authorList>
    </citation>
    <scope>NUCLEOTIDE SEQUENCE [LARGE SCALE GENOMIC DNA]</scope>
    <source>
        <strain evidence="2 3">X9-2-2</strain>
    </source>
</reference>
<keyword evidence="3" id="KW-1185">Reference proteome</keyword>
<organism evidence="2 3">
    <name type="scientific">Zhengella mangrovi</name>
    <dbReference type="NCBI Taxonomy" id="1982044"/>
    <lineage>
        <taxon>Bacteria</taxon>
        <taxon>Pseudomonadati</taxon>
        <taxon>Pseudomonadota</taxon>
        <taxon>Alphaproteobacteria</taxon>
        <taxon>Hyphomicrobiales</taxon>
        <taxon>Notoacmeibacteraceae</taxon>
        <taxon>Zhengella</taxon>
    </lineage>
</organism>
<comment type="caution">
    <text evidence="2">The sequence shown here is derived from an EMBL/GenBank/DDBJ whole genome shotgun (WGS) entry which is preliminary data.</text>
</comment>
<evidence type="ECO:0000256" key="1">
    <source>
        <dbReference type="SAM" id="Phobius"/>
    </source>
</evidence>
<accession>A0A2G1QIQ9</accession>
<proteinExistence type="predicted"/>
<dbReference type="EMBL" id="PDVP01000015">
    <property type="protein sequence ID" value="PHP65406.1"/>
    <property type="molecule type" value="Genomic_DNA"/>
</dbReference>
<evidence type="ECO:0000313" key="2">
    <source>
        <dbReference type="EMBL" id="PHP65406.1"/>
    </source>
</evidence>
<name>A0A2G1QIQ9_9HYPH</name>
<keyword evidence="1" id="KW-1133">Transmembrane helix</keyword>
<dbReference type="Proteomes" id="UP000221168">
    <property type="component" value="Unassembled WGS sequence"/>
</dbReference>
<keyword evidence="1" id="KW-0472">Membrane</keyword>
<feature type="transmembrane region" description="Helical" evidence="1">
    <location>
        <begin position="12"/>
        <end position="35"/>
    </location>
</feature>
<gene>
    <name evidence="2" type="ORF">CSC94_18775</name>
</gene>
<dbReference type="AlphaFoldDB" id="A0A2G1QIQ9"/>
<keyword evidence="1" id="KW-0812">Transmembrane</keyword>
<sequence>MVNGWERVYEIVAGNALAAFVAFFALIAAAIAAYAGDQIRSGTYWALKPVSRQLPWNRGSDAPNSSGELSSVFTLVQLFLFDASGCRARYRKTTFFVAHHTTTTYQEAVTAEHVAAGFVTMCGTIVDTVVERGFYVSQINLGSSVSCGEHFANVYSADLLGSFTRPHEHWTQEFTYPTGHLILQVHFPAERPPKLIASKIVEGATEKPADTSARIINLYSQKSIVWDIAKPKPHQALKLEWTW</sequence>
<protein>
    <submittedName>
        <fullName evidence="2">Uncharacterized protein</fullName>
    </submittedName>
</protein>